<accession>A0A1V4SU82</accession>
<dbReference type="InterPro" id="IPR000835">
    <property type="entry name" value="HTH_MarR-typ"/>
</dbReference>
<keyword evidence="2" id="KW-0238">DNA-binding</keyword>
<reference evidence="5 6" key="1">
    <citation type="submission" date="2016-02" db="EMBL/GenBank/DDBJ databases">
        <title>Genome sequence of Clostridium thermobutyricum DSM 4928.</title>
        <authorList>
            <person name="Poehlein A."/>
            <person name="Daniel R."/>
        </authorList>
    </citation>
    <scope>NUCLEOTIDE SEQUENCE [LARGE SCALE GENOMIC DNA]</scope>
    <source>
        <strain evidence="5 6">DSM 4928</strain>
    </source>
</reference>
<keyword evidence="3" id="KW-0804">Transcription</keyword>
<evidence type="ECO:0000256" key="1">
    <source>
        <dbReference type="ARBA" id="ARBA00023015"/>
    </source>
</evidence>
<dbReference type="AlphaFoldDB" id="A0A1V4SU82"/>
<dbReference type="InterPro" id="IPR036390">
    <property type="entry name" value="WH_DNA-bd_sf"/>
</dbReference>
<dbReference type="Pfam" id="PF01047">
    <property type="entry name" value="MarR"/>
    <property type="match status" value="1"/>
</dbReference>
<dbReference type="GO" id="GO:0003700">
    <property type="term" value="F:DNA-binding transcription factor activity"/>
    <property type="evidence" value="ECO:0007669"/>
    <property type="project" value="InterPro"/>
</dbReference>
<organism evidence="5 6">
    <name type="scientific">Clostridium thermobutyricum DSM 4928</name>
    <dbReference type="NCBI Taxonomy" id="1121339"/>
    <lineage>
        <taxon>Bacteria</taxon>
        <taxon>Bacillati</taxon>
        <taxon>Bacillota</taxon>
        <taxon>Clostridia</taxon>
        <taxon>Eubacteriales</taxon>
        <taxon>Clostridiaceae</taxon>
        <taxon>Clostridium</taxon>
    </lineage>
</organism>
<evidence type="ECO:0000256" key="3">
    <source>
        <dbReference type="ARBA" id="ARBA00023163"/>
    </source>
</evidence>
<keyword evidence="1" id="KW-0805">Transcription regulation</keyword>
<protein>
    <submittedName>
        <fullName evidence="5">Transcriptional regulator HosA</fullName>
    </submittedName>
</protein>
<evidence type="ECO:0000259" key="4">
    <source>
        <dbReference type="PROSITE" id="PS50995"/>
    </source>
</evidence>
<dbReference type="Gene3D" id="1.10.10.10">
    <property type="entry name" value="Winged helix-like DNA-binding domain superfamily/Winged helix DNA-binding domain"/>
    <property type="match status" value="1"/>
</dbReference>
<dbReference type="SMART" id="SM00347">
    <property type="entry name" value="HTH_MARR"/>
    <property type="match status" value="1"/>
</dbReference>
<evidence type="ECO:0000313" key="5">
    <source>
        <dbReference type="EMBL" id="OPX47446.1"/>
    </source>
</evidence>
<dbReference type="PANTHER" id="PTHR42756">
    <property type="entry name" value="TRANSCRIPTIONAL REGULATOR, MARR"/>
    <property type="match status" value="1"/>
</dbReference>
<dbReference type="InterPro" id="IPR036388">
    <property type="entry name" value="WH-like_DNA-bd_sf"/>
</dbReference>
<proteinExistence type="predicted"/>
<dbReference type="RefSeq" id="WP_080023202.1">
    <property type="nucleotide sequence ID" value="NZ_LTAY01000048.1"/>
</dbReference>
<dbReference type="PRINTS" id="PR00598">
    <property type="entry name" value="HTHMARR"/>
</dbReference>
<gene>
    <name evidence="5" type="primary">hosA</name>
    <name evidence="5" type="ORF">CLTHE_20090</name>
</gene>
<dbReference type="SUPFAM" id="SSF46785">
    <property type="entry name" value="Winged helix' DNA-binding domain"/>
    <property type="match status" value="1"/>
</dbReference>
<dbReference type="PANTHER" id="PTHR42756:SF1">
    <property type="entry name" value="TRANSCRIPTIONAL REPRESSOR OF EMRAB OPERON"/>
    <property type="match status" value="1"/>
</dbReference>
<evidence type="ECO:0000313" key="6">
    <source>
        <dbReference type="Proteomes" id="UP000191448"/>
    </source>
</evidence>
<dbReference type="Proteomes" id="UP000191448">
    <property type="component" value="Unassembled WGS sequence"/>
</dbReference>
<comment type="caution">
    <text evidence="5">The sequence shown here is derived from an EMBL/GenBank/DDBJ whole genome shotgun (WGS) entry which is preliminary data.</text>
</comment>
<dbReference type="PROSITE" id="PS01117">
    <property type="entry name" value="HTH_MARR_1"/>
    <property type="match status" value="1"/>
</dbReference>
<evidence type="ECO:0000256" key="2">
    <source>
        <dbReference type="ARBA" id="ARBA00023125"/>
    </source>
</evidence>
<dbReference type="GO" id="GO:0003677">
    <property type="term" value="F:DNA binding"/>
    <property type="evidence" value="ECO:0007669"/>
    <property type="project" value="UniProtKB-KW"/>
</dbReference>
<feature type="domain" description="HTH marR-type" evidence="4">
    <location>
        <begin position="6"/>
        <end position="138"/>
    </location>
</feature>
<dbReference type="PROSITE" id="PS50995">
    <property type="entry name" value="HTH_MARR_2"/>
    <property type="match status" value="1"/>
</dbReference>
<dbReference type="EMBL" id="LTAY01000048">
    <property type="protein sequence ID" value="OPX47446.1"/>
    <property type="molecule type" value="Genomic_DNA"/>
</dbReference>
<dbReference type="OrthoDB" id="1858911at2"/>
<sequence length="141" mass="16679">MSNIYEESFGNMVYKARVLMRLKLQKKLKDYDVTAEQWNVLSHIYSKEGFNQKELAERCLKDRAALTRILDLLEKKELIKRESSPIDRREYLVYLTEKGKSTYNEILPVINENTKENLANFSEEEIVDFKNLLNKLLNNLS</sequence>
<name>A0A1V4SU82_9CLOT</name>
<dbReference type="InterPro" id="IPR023187">
    <property type="entry name" value="Tscrpt_reg_MarR-type_CS"/>
</dbReference>